<proteinExistence type="predicted"/>
<dbReference type="AlphaFoldDB" id="A0A2W5A103"/>
<name>A0A2W5A103_9SPHN</name>
<organism evidence="1 2">
    <name type="scientific">Sphingomonas sanxanigenens</name>
    <dbReference type="NCBI Taxonomy" id="397260"/>
    <lineage>
        <taxon>Bacteria</taxon>
        <taxon>Pseudomonadati</taxon>
        <taxon>Pseudomonadota</taxon>
        <taxon>Alphaproteobacteria</taxon>
        <taxon>Sphingomonadales</taxon>
        <taxon>Sphingomonadaceae</taxon>
        <taxon>Sphingomonas</taxon>
    </lineage>
</organism>
<dbReference type="Proteomes" id="UP000249066">
    <property type="component" value="Unassembled WGS sequence"/>
</dbReference>
<sequence>MFNPTDPAQSRDDIRYIFSTFPIVEREETAKYGRYRSRDLTLAWINALMAGQPDTEVEG</sequence>
<gene>
    <name evidence="1" type="ORF">DI623_15030</name>
</gene>
<reference evidence="1 2" key="1">
    <citation type="submission" date="2017-08" db="EMBL/GenBank/DDBJ databases">
        <title>Infants hospitalized years apart are colonized by the same room-sourced microbial strains.</title>
        <authorList>
            <person name="Brooks B."/>
            <person name="Olm M.R."/>
            <person name="Firek B.A."/>
            <person name="Baker R."/>
            <person name="Thomas B.C."/>
            <person name="Morowitz M.J."/>
            <person name="Banfield J.F."/>
        </authorList>
    </citation>
    <scope>NUCLEOTIDE SEQUENCE [LARGE SCALE GENOMIC DNA]</scope>
    <source>
        <strain evidence="1">S2_018_000_R2_101</strain>
    </source>
</reference>
<accession>A0A2W5A103</accession>
<evidence type="ECO:0000313" key="2">
    <source>
        <dbReference type="Proteomes" id="UP000249066"/>
    </source>
</evidence>
<evidence type="ECO:0000313" key="1">
    <source>
        <dbReference type="EMBL" id="PZO87286.1"/>
    </source>
</evidence>
<protein>
    <submittedName>
        <fullName evidence="1">Uncharacterized protein</fullName>
    </submittedName>
</protein>
<dbReference type="EMBL" id="QFNN01000139">
    <property type="protein sequence ID" value="PZO87286.1"/>
    <property type="molecule type" value="Genomic_DNA"/>
</dbReference>
<comment type="caution">
    <text evidence="1">The sequence shown here is derived from an EMBL/GenBank/DDBJ whole genome shotgun (WGS) entry which is preliminary data.</text>
</comment>